<evidence type="ECO:0000313" key="2">
    <source>
        <dbReference type="Proteomes" id="UP000473574"/>
    </source>
</evidence>
<dbReference type="EMBL" id="QZCE01000002">
    <property type="protein sequence ID" value="NEZ64269.1"/>
    <property type="molecule type" value="Genomic_DNA"/>
</dbReference>
<accession>A0A6M0S739</accession>
<comment type="caution">
    <text evidence="1">The sequence shown here is derived from an EMBL/GenBank/DDBJ whole genome shotgun (WGS) entry which is preliminary data.</text>
</comment>
<dbReference type="AlphaFoldDB" id="A0A6M0S739"/>
<dbReference type="InterPro" id="IPR025132">
    <property type="entry name" value="DUF4058"/>
</dbReference>
<proteinExistence type="predicted"/>
<dbReference type="Pfam" id="PF13267">
    <property type="entry name" value="DUF4058"/>
    <property type="match status" value="1"/>
</dbReference>
<evidence type="ECO:0000313" key="1">
    <source>
        <dbReference type="EMBL" id="NEZ64269.1"/>
    </source>
</evidence>
<name>A0A6M0S739_9CYAN</name>
<dbReference type="RefSeq" id="WP_163664416.1">
    <property type="nucleotide sequence ID" value="NZ_QZCE01000002.1"/>
</dbReference>
<dbReference type="Proteomes" id="UP000473574">
    <property type="component" value="Unassembled WGS sequence"/>
</dbReference>
<protein>
    <submittedName>
        <fullName evidence="1">DUF4058 family protein</fullName>
    </submittedName>
</protein>
<sequence>MPSPFPGMDPYLEHPEIWPGVHLLLIAALAESLTPQLRPKYSVAVEVRMYETTGDQSLLVGIPDVTVQKAQQQTNQSINVAVASPPSQPMLVEVPMPVTVRQGYLEVREVATKEVVAAIEVLSPINKRPGQGRRTYETKRERVLTSSTHLVEIDLLRAHEPMPILGQGWHSDYRILVSRNDLRPQAELYRFNLKDKIPTFRLPLRSGDQAPTVDLQCLLNQIYERSGYDLKLDYQKEPVPEFDEDTDWINDLLTDKGLRGS</sequence>
<reference evidence="1 2" key="1">
    <citation type="journal article" date="2020" name="Microb. Ecol.">
        <title>Ecogenomics of the Marine Benthic Filamentous Cyanobacterium Adonisia.</title>
        <authorList>
            <person name="Walter J.M."/>
            <person name="Coutinho F.H."/>
            <person name="Leomil L."/>
            <person name="Hargreaves P.I."/>
            <person name="Campeao M.E."/>
            <person name="Vieira V.V."/>
            <person name="Silva B.S."/>
            <person name="Fistarol G.O."/>
            <person name="Salomon P.S."/>
            <person name="Sawabe T."/>
            <person name="Mino S."/>
            <person name="Hosokawa M."/>
            <person name="Miyashita H."/>
            <person name="Maruyama F."/>
            <person name="van Verk M.C."/>
            <person name="Dutilh B.E."/>
            <person name="Thompson C.C."/>
            <person name="Thompson F.L."/>
        </authorList>
    </citation>
    <scope>NUCLEOTIDE SEQUENCE [LARGE SCALE GENOMIC DNA]</scope>
    <source>
        <strain evidence="1 2">CCMR0082</strain>
    </source>
</reference>
<organism evidence="1 2">
    <name type="scientific">Adonisia turfae CCMR0082</name>
    <dbReference type="NCBI Taxonomy" id="2304604"/>
    <lineage>
        <taxon>Bacteria</taxon>
        <taxon>Bacillati</taxon>
        <taxon>Cyanobacteriota</taxon>
        <taxon>Adonisia</taxon>
        <taxon>Adonisia turfae</taxon>
    </lineage>
</organism>
<gene>
    <name evidence="1" type="ORF">D0962_15970</name>
</gene>